<reference evidence="1" key="1">
    <citation type="submission" date="2020-12" db="EMBL/GenBank/DDBJ databases">
        <title>Sedimentitalea sp. nov., isolated from sand in Incheon.</title>
        <authorList>
            <person name="Kim W."/>
        </authorList>
    </citation>
    <scope>NUCLEOTIDE SEQUENCE</scope>
    <source>
        <strain evidence="1">CAU 1593</strain>
    </source>
</reference>
<dbReference type="AlphaFoldDB" id="A0A8J7IW81"/>
<gene>
    <name evidence="1" type="ORF">JF290_14065</name>
</gene>
<accession>A0A8J7IW81</accession>
<dbReference type="RefSeq" id="WP_199025529.1">
    <property type="nucleotide sequence ID" value="NZ_JAELVR010000009.1"/>
</dbReference>
<protein>
    <submittedName>
        <fullName evidence="1">Uncharacterized protein</fullName>
    </submittedName>
</protein>
<comment type="caution">
    <text evidence="1">The sequence shown here is derived from an EMBL/GenBank/DDBJ whole genome shotgun (WGS) entry which is preliminary data.</text>
</comment>
<evidence type="ECO:0000313" key="1">
    <source>
        <dbReference type="EMBL" id="MBJ6372657.1"/>
    </source>
</evidence>
<dbReference type="Proteomes" id="UP000619079">
    <property type="component" value="Unassembled WGS sequence"/>
</dbReference>
<sequence>MSTYISDDIRIELNAARIEGLKKLSRLRVHVGDDRYTVLRMWRGGFSVEADTVPPLRGLVDLYDGERHLCQCLIIGSEPEAGERSYEFKRNTAASDRAPLDHFREVDAPVGLLPHS</sequence>
<dbReference type="EMBL" id="JAELVR010000009">
    <property type="protein sequence ID" value="MBJ6372657.1"/>
    <property type="molecule type" value="Genomic_DNA"/>
</dbReference>
<keyword evidence="2" id="KW-1185">Reference proteome</keyword>
<name>A0A8J7IW81_9RHOB</name>
<proteinExistence type="predicted"/>
<organism evidence="1 2">
    <name type="scientific">Sedimentitalea arenosa</name>
    <dbReference type="NCBI Taxonomy" id="2798803"/>
    <lineage>
        <taxon>Bacteria</taxon>
        <taxon>Pseudomonadati</taxon>
        <taxon>Pseudomonadota</taxon>
        <taxon>Alphaproteobacteria</taxon>
        <taxon>Rhodobacterales</taxon>
        <taxon>Paracoccaceae</taxon>
        <taxon>Sedimentitalea</taxon>
    </lineage>
</organism>
<evidence type="ECO:0000313" key="2">
    <source>
        <dbReference type="Proteomes" id="UP000619079"/>
    </source>
</evidence>